<dbReference type="InterPro" id="IPR007712">
    <property type="entry name" value="RelE/ParE_toxin"/>
</dbReference>
<dbReference type="Proteomes" id="UP000254326">
    <property type="component" value="Unassembled WGS sequence"/>
</dbReference>
<evidence type="ECO:0008006" key="4">
    <source>
        <dbReference type="Google" id="ProtNLM"/>
    </source>
</evidence>
<name>A0A370UAP3_9GAMM</name>
<dbReference type="Pfam" id="PF05016">
    <property type="entry name" value="ParE_toxin"/>
    <property type="match status" value="1"/>
</dbReference>
<evidence type="ECO:0000256" key="1">
    <source>
        <dbReference type="ARBA" id="ARBA00022649"/>
    </source>
</evidence>
<proteinExistence type="predicted"/>
<organism evidence="2 3">
    <name type="scientific">Marinomonas piezotolerans</name>
    <dbReference type="NCBI Taxonomy" id="2213058"/>
    <lineage>
        <taxon>Bacteria</taxon>
        <taxon>Pseudomonadati</taxon>
        <taxon>Pseudomonadota</taxon>
        <taxon>Gammaproteobacteria</taxon>
        <taxon>Oceanospirillales</taxon>
        <taxon>Oceanospirillaceae</taxon>
        <taxon>Marinomonas</taxon>
    </lineage>
</organism>
<accession>A0A370UAP3</accession>
<dbReference type="InterPro" id="IPR035093">
    <property type="entry name" value="RelE/ParE_toxin_dom_sf"/>
</dbReference>
<comment type="caution">
    <text evidence="2">The sequence shown here is derived from an EMBL/GenBank/DDBJ whole genome shotgun (WGS) entry which is preliminary data.</text>
</comment>
<protein>
    <recommendedName>
        <fullName evidence="4">Type II toxin-antitoxin system RelE/ParE family toxin</fullName>
    </recommendedName>
</protein>
<keyword evidence="1" id="KW-1277">Toxin-antitoxin system</keyword>
<evidence type="ECO:0000313" key="3">
    <source>
        <dbReference type="Proteomes" id="UP000254326"/>
    </source>
</evidence>
<sequence length="117" mass="13332">MRPLMSESFQIVASPVFKETLKKLSAFLTRKHGAVVAGDARNLIKQQVLELSHHPFSSPISERLAALGFMDYRQMLVAQHNLVFYRVDEEANKVVLIAVMDSRQSIEQLLYETMLVL</sequence>
<dbReference type="AlphaFoldDB" id="A0A370UAP3"/>
<gene>
    <name evidence="2" type="ORF">DN730_04290</name>
</gene>
<dbReference type="Gene3D" id="3.30.2310.20">
    <property type="entry name" value="RelE-like"/>
    <property type="match status" value="1"/>
</dbReference>
<reference evidence="2 3" key="1">
    <citation type="submission" date="2018-06" db="EMBL/GenBank/DDBJ databases">
        <title>Marinomonas sp. YLB-05 draft genome sequence.</title>
        <authorList>
            <person name="Yu L."/>
            <person name="Tang X."/>
        </authorList>
    </citation>
    <scope>NUCLEOTIDE SEQUENCE [LARGE SCALE GENOMIC DNA]</scope>
    <source>
        <strain evidence="2 3">YLB-05</strain>
    </source>
</reference>
<keyword evidence="3" id="KW-1185">Reference proteome</keyword>
<dbReference type="EMBL" id="QKRA01000002">
    <property type="protein sequence ID" value="RDL44842.1"/>
    <property type="molecule type" value="Genomic_DNA"/>
</dbReference>
<evidence type="ECO:0000313" key="2">
    <source>
        <dbReference type="EMBL" id="RDL44842.1"/>
    </source>
</evidence>